<accession>A0A1Z4LT19</accession>
<keyword evidence="4" id="KW-1185">Reference proteome</keyword>
<feature type="domain" description="Endonuclease/exonuclease/phosphatase" evidence="2">
    <location>
        <begin position="111"/>
        <end position="319"/>
    </location>
</feature>
<sequence length="329" mass="37482">MWLIKFWTNVLAGLAIIATTLSLAGRIWWVFALMEHLRVQYSLILVIALFVSVFTSKKRVNIWNVLCSIALLINLIFIFPLFIPPNGISAQASNTPEQTIRVIHATLDSKKPDVSKAIKYLNKQETDILFLLEVTPQSLLQLRKGLTNYHLVAAQPKYISHGIAWFIRKEKTKSIQVNRFGFISLPSDNNRPLLKASISYNGRRIVLLCFHVISPQYAKAVAYQRIEFDALADWSQRNLKNSKQDLIVIGDFNSTPWYGPFRQIINKSGLINSQRGFGIQTTWNSVLPPLFRIPIDHCLHSKSLTTIKRFIGSDIGSDHLPLFVELKLD</sequence>
<name>A0A1Z4LT19_9CYAN</name>
<feature type="transmembrane region" description="Helical" evidence="1">
    <location>
        <begin position="62"/>
        <end position="83"/>
    </location>
</feature>
<dbReference type="GO" id="GO:0003824">
    <property type="term" value="F:catalytic activity"/>
    <property type="evidence" value="ECO:0007669"/>
    <property type="project" value="InterPro"/>
</dbReference>
<keyword evidence="1" id="KW-1133">Transmembrane helix</keyword>
<protein>
    <recommendedName>
        <fullName evidence="2">Endonuclease/exonuclease/phosphatase domain-containing protein</fullName>
    </recommendedName>
</protein>
<feature type="transmembrane region" description="Helical" evidence="1">
    <location>
        <begin position="7"/>
        <end position="31"/>
    </location>
</feature>
<keyword evidence="1" id="KW-0472">Membrane</keyword>
<dbReference type="Gene3D" id="3.60.10.10">
    <property type="entry name" value="Endonuclease/exonuclease/phosphatase"/>
    <property type="match status" value="1"/>
</dbReference>
<evidence type="ECO:0000313" key="3">
    <source>
        <dbReference type="EMBL" id="BAY84301.1"/>
    </source>
</evidence>
<dbReference type="SUPFAM" id="SSF56219">
    <property type="entry name" value="DNase I-like"/>
    <property type="match status" value="1"/>
</dbReference>
<evidence type="ECO:0000259" key="2">
    <source>
        <dbReference type="Pfam" id="PF03372"/>
    </source>
</evidence>
<reference evidence="3 4" key="1">
    <citation type="submission" date="2017-06" db="EMBL/GenBank/DDBJ databases">
        <title>Genome sequencing of cyanobaciteial culture collection at National Institute for Environmental Studies (NIES).</title>
        <authorList>
            <person name="Hirose Y."/>
            <person name="Shimura Y."/>
            <person name="Fujisawa T."/>
            <person name="Nakamura Y."/>
            <person name="Kawachi M."/>
        </authorList>
    </citation>
    <scope>NUCLEOTIDE SEQUENCE [LARGE SCALE GENOMIC DNA]</scope>
    <source>
        <strain evidence="3 4">NIES-267</strain>
    </source>
</reference>
<dbReference type="OrthoDB" id="9796594at2"/>
<feature type="transmembrane region" description="Helical" evidence="1">
    <location>
        <begin position="37"/>
        <end position="55"/>
    </location>
</feature>
<evidence type="ECO:0000313" key="4">
    <source>
        <dbReference type="Proteomes" id="UP000218418"/>
    </source>
</evidence>
<keyword evidence="1" id="KW-0812">Transmembrane</keyword>
<organism evidence="3 4">
    <name type="scientific">Calothrix parasitica NIES-267</name>
    <dbReference type="NCBI Taxonomy" id="1973488"/>
    <lineage>
        <taxon>Bacteria</taxon>
        <taxon>Bacillati</taxon>
        <taxon>Cyanobacteriota</taxon>
        <taxon>Cyanophyceae</taxon>
        <taxon>Nostocales</taxon>
        <taxon>Calotrichaceae</taxon>
        <taxon>Calothrix</taxon>
    </lineage>
</organism>
<dbReference type="Proteomes" id="UP000218418">
    <property type="component" value="Chromosome"/>
</dbReference>
<dbReference type="AlphaFoldDB" id="A0A1Z4LT19"/>
<dbReference type="Pfam" id="PF03372">
    <property type="entry name" value="Exo_endo_phos"/>
    <property type="match status" value="1"/>
</dbReference>
<dbReference type="InterPro" id="IPR005135">
    <property type="entry name" value="Endo/exonuclease/phosphatase"/>
</dbReference>
<gene>
    <name evidence="3" type="ORF">NIES267_37970</name>
</gene>
<proteinExistence type="predicted"/>
<dbReference type="InterPro" id="IPR036691">
    <property type="entry name" value="Endo/exonu/phosph_ase_sf"/>
</dbReference>
<dbReference type="EMBL" id="AP018227">
    <property type="protein sequence ID" value="BAY84301.1"/>
    <property type="molecule type" value="Genomic_DNA"/>
</dbReference>
<evidence type="ECO:0000256" key="1">
    <source>
        <dbReference type="SAM" id="Phobius"/>
    </source>
</evidence>